<protein>
    <recommendedName>
        <fullName evidence="1">lipid-A-disaccharide synthase</fullName>
        <ecNumber evidence="1">2.4.1.182</ecNumber>
    </recommendedName>
</protein>
<dbReference type="GO" id="GO:0009245">
    <property type="term" value="P:lipid A biosynthetic process"/>
    <property type="evidence" value="ECO:0007669"/>
    <property type="project" value="UniProtKB-KW"/>
</dbReference>
<evidence type="ECO:0000256" key="1">
    <source>
        <dbReference type="ARBA" id="ARBA00012687"/>
    </source>
</evidence>
<dbReference type="SUPFAM" id="SSF53756">
    <property type="entry name" value="UDP-Glycosyltransferase/glycogen phosphorylase"/>
    <property type="match status" value="1"/>
</dbReference>
<dbReference type="GO" id="GO:0008915">
    <property type="term" value="F:lipid-A-disaccharide synthase activity"/>
    <property type="evidence" value="ECO:0007669"/>
    <property type="project" value="UniProtKB-EC"/>
</dbReference>
<dbReference type="PANTHER" id="PTHR30372:SF4">
    <property type="entry name" value="LIPID-A-DISACCHARIDE SYNTHASE, MITOCHONDRIAL-RELATED"/>
    <property type="match status" value="1"/>
</dbReference>
<dbReference type="NCBIfam" id="TIGR00215">
    <property type="entry name" value="lpxB"/>
    <property type="match status" value="1"/>
</dbReference>
<dbReference type="GO" id="GO:0005543">
    <property type="term" value="F:phospholipid binding"/>
    <property type="evidence" value="ECO:0007669"/>
    <property type="project" value="TreeGrafter"/>
</dbReference>
<keyword evidence="6" id="KW-0443">Lipid metabolism</keyword>
<evidence type="ECO:0000256" key="6">
    <source>
        <dbReference type="ARBA" id="ARBA00023098"/>
    </source>
</evidence>
<evidence type="ECO:0000256" key="7">
    <source>
        <dbReference type="ARBA" id="ARBA00048975"/>
    </source>
</evidence>
<keyword evidence="3" id="KW-0441">Lipid A biosynthesis</keyword>
<evidence type="ECO:0000256" key="2">
    <source>
        <dbReference type="ARBA" id="ARBA00022516"/>
    </source>
</evidence>
<dbReference type="InterPro" id="IPR003835">
    <property type="entry name" value="Glyco_trans_19"/>
</dbReference>
<comment type="catalytic activity">
    <reaction evidence="7">
        <text>a lipid X + a UDP-2-N,3-O-bis[(3R)-3-hydroxyacyl]-alpha-D-glucosamine = a lipid A disaccharide + UDP + H(+)</text>
        <dbReference type="Rhea" id="RHEA:67828"/>
        <dbReference type="ChEBI" id="CHEBI:15378"/>
        <dbReference type="ChEBI" id="CHEBI:58223"/>
        <dbReference type="ChEBI" id="CHEBI:137748"/>
        <dbReference type="ChEBI" id="CHEBI:176338"/>
        <dbReference type="ChEBI" id="CHEBI:176343"/>
        <dbReference type="EC" id="2.4.1.182"/>
    </reaction>
</comment>
<dbReference type="GO" id="GO:0016020">
    <property type="term" value="C:membrane"/>
    <property type="evidence" value="ECO:0007669"/>
    <property type="project" value="GOC"/>
</dbReference>
<dbReference type="Gene3D" id="3.40.50.2000">
    <property type="entry name" value="Glycogen Phosphorylase B"/>
    <property type="match status" value="1"/>
</dbReference>
<sequence length="399" mass="44292">MADKADIALELKPGKPLARKILLVAGEESGDIYAGRICAHLLRMVGGLKIEGIGGPRMRAAGAHTFYDISQMSSVGVASMLGRLRFFLGVLNELKAKIAEGEYDAVILIDYPDFNMRIAKAADRGGLPVFYYVCPQFWAWRRYRLQAVKKYVDLMLVVFPFEEEFYTKRRINARFIGHPILDELALKPAQGRENFRENLGVDKGRILLGLLPGSRVGEVSRMLPLMLSAVKIIRAHKAVNLVIACADSIDPDILARHIEESGEEAVIVENSSWEMMNACDYLICKSGTSTLQALLANTPMQIVYRSDNFSYLLARSLTHVKWAGLPNLLAKREIVPELIQWSMTPQNMASAALRYLNSPETGEKMRSELARLAASLGESGASARAAQSIINYLKKFQGL</sequence>
<gene>
    <name evidence="8" type="ORF">MNBD_NITROSPINAE03-681</name>
</gene>
<dbReference type="EC" id="2.4.1.182" evidence="1"/>
<dbReference type="AlphaFoldDB" id="A0A3B1CFL4"/>
<keyword evidence="2" id="KW-0444">Lipid biosynthesis</keyword>
<proteinExistence type="predicted"/>
<evidence type="ECO:0000256" key="4">
    <source>
        <dbReference type="ARBA" id="ARBA00022676"/>
    </source>
</evidence>
<organism evidence="8">
    <name type="scientific">hydrothermal vent metagenome</name>
    <dbReference type="NCBI Taxonomy" id="652676"/>
    <lineage>
        <taxon>unclassified sequences</taxon>
        <taxon>metagenomes</taxon>
        <taxon>ecological metagenomes</taxon>
    </lineage>
</organism>
<evidence type="ECO:0000256" key="5">
    <source>
        <dbReference type="ARBA" id="ARBA00022679"/>
    </source>
</evidence>
<name>A0A3B1CFL4_9ZZZZ</name>
<keyword evidence="4 8" id="KW-0328">Glycosyltransferase</keyword>
<accession>A0A3B1CFL4</accession>
<dbReference type="Pfam" id="PF02684">
    <property type="entry name" value="LpxB"/>
    <property type="match status" value="1"/>
</dbReference>
<keyword evidence="5 8" id="KW-0808">Transferase</keyword>
<dbReference type="EMBL" id="UOGB01000024">
    <property type="protein sequence ID" value="VAX15577.1"/>
    <property type="molecule type" value="Genomic_DNA"/>
</dbReference>
<evidence type="ECO:0000256" key="3">
    <source>
        <dbReference type="ARBA" id="ARBA00022556"/>
    </source>
</evidence>
<reference evidence="8" key="1">
    <citation type="submission" date="2018-06" db="EMBL/GenBank/DDBJ databases">
        <authorList>
            <person name="Zhirakovskaya E."/>
        </authorList>
    </citation>
    <scope>NUCLEOTIDE SEQUENCE</scope>
</reference>
<dbReference type="PANTHER" id="PTHR30372">
    <property type="entry name" value="LIPID-A-DISACCHARIDE SYNTHASE"/>
    <property type="match status" value="1"/>
</dbReference>
<evidence type="ECO:0000313" key="8">
    <source>
        <dbReference type="EMBL" id="VAX15577.1"/>
    </source>
</evidence>